<feature type="domain" description="N-acetyltransferase" evidence="4">
    <location>
        <begin position="12"/>
        <end position="128"/>
    </location>
</feature>
<dbReference type="SUPFAM" id="SSF55729">
    <property type="entry name" value="Acyl-CoA N-acyltransferases (Nat)"/>
    <property type="match status" value="1"/>
</dbReference>
<proteinExistence type="inferred from homology"/>
<gene>
    <name evidence="5" type="ORF">DIATSA_LOCUS1034</name>
</gene>
<dbReference type="PANTHER" id="PTHR13256">
    <property type="entry name" value="N-ACETYLTRANSFERASE 9"/>
    <property type="match status" value="1"/>
</dbReference>
<dbReference type="OrthoDB" id="5043642at2759"/>
<dbReference type="Gene3D" id="3.40.630.30">
    <property type="match status" value="1"/>
</dbReference>
<dbReference type="InterPro" id="IPR000182">
    <property type="entry name" value="GNAT_dom"/>
</dbReference>
<protein>
    <recommendedName>
        <fullName evidence="4">N-acetyltransferase domain-containing protein</fullName>
    </recommendedName>
</protein>
<reference evidence="5" key="2">
    <citation type="submission" date="2022-10" db="EMBL/GenBank/DDBJ databases">
        <authorList>
            <consortium name="ENA_rothamsted_submissions"/>
            <consortium name="culmorum"/>
            <person name="King R."/>
        </authorList>
    </citation>
    <scope>NUCLEOTIDE SEQUENCE</scope>
</reference>
<evidence type="ECO:0000256" key="2">
    <source>
        <dbReference type="ARBA" id="ARBA00022679"/>
    </source>
</evidence>
<dbReference type="Proteomes" id="UP001153714">
    <property type="component" value="Chromosome 10"/>
</dbReference>
<evidence type="ECO:0000256" key="3">
    <source>
        <dbReference type="ARBA" id="ARBA00023315"/>
    </source>
</evidence>
<dbReference type="EMBL" id="OU893341">
    <property type="protein sequence ID" value="CAG9782799.1"/>
    <property type="molecule type" value="Genomic_DNA"/>
</dbReference>
<evidence type="ECO:0000259" key="4">
    <source>
        <dbReference type="Pfam" id="PF13302"/>
    </source>
</evidence>
<name>A0A9N9N0P7_9NEOP</name>
<dbReference type="PANTHER" id="PTHR13256:SF16">
    <property type="entry name" value="ALPHA_BETA-TUBULIN-N-ACETYLTRANSFERASE 9"/>
    <property type="match status" value="1"/>
</dbReference>
<sequence length="166" mass="19260">MSSKELQTLTASESLTLEEEYEMQKSWQDDEDSNFLILLYCIFINSSVPMKYSMIGDTNIFIKDKQEALGEIEIMIAEESVRGKKLGWESVILMLIYGIQILGLKIYEAKISITNIISLKMFHKLGFEEKSVSDVFQEITLEKVVTQKWSNWLQEQYKLELVALNK</sequence>
<dbReference type="InterPro" id="IPR016181">
    <property type="entry name" value="Acyl_CoA_acyltransferase"/>
</dbReference>
<keyword evidence="3" id="KW-0012">Acyltransferase</keyword>
<dbReference type="InterPro" id="IPR039135">
    <property type="entry name" value="NAT9-like"/>
</dbReference>
<comment type="similarity">
    <text evidence="1">Belongs to the acetyltransferase family. GNAT subfamily.</text>
</comment>
<accession>A0A9N9N0P7</accession>
<evidence type="ECO:0000313" key="6">
    <source>
        <dbReference type="Proteomes" id="UP001153714"/>
    </source>
</evidence>
<evidence type="ECO:0000313" key="5">
    <source>
        <dbReference type="EMBL" id="CAG9782799.1"/>
    </source>
</evidence>
<keyword evidence="6" id="KW-1185">Reference proteome</keyword>
<evidence type="ECO:0000256" key="1">
    <source>
        <dbReference type="ARBA" id="ARBA00009342"/>
    </source>
</evidence>
<dbReference type="GO" id="GO:0008080">
    <property type="term" value="F:N-acetyltransferase activity"/>
    <property type="evidence" value="ECO:0007669"/>
    <property type="project" value="InterPro"/>
</dbReference>
<dbReference type="AlphaFoldDB" id="A0A9N9N0P7"/>
<dbReference type="Pfam" id="PF13302">
    <property type="entry name" value="Acetyltransf_3"/>
    <property type="match status" value="1"/>
</dbReference>
<reference evidence="5" key="1">
    <citation type="submission" date="2021-12" db="EMBL/GenBank/DDBJ databases">
        <authorList>
            <person name="King R."/>
        </authorList>
    </citation>
    <scope>NUCLEOTIDE SEQUENCE</scope>
</reference>
<organism evidence="5 6">
    <name type="scientific">Diatraea saccharalis</name>
    <name type="common">sugarcane borer</name>
    <dbReference type="NCBI Taxonomy" id="40085"/>
    <lineage>
        <taxon>Eukaryota</taxon>
        <taxon>Metazoa</taxon>
        <taxon>Ecdysozoa</taxon>
        <taxon>Arthropoda</taxon>
        <taxon>Hexapoda</taxon>
        <taxon>Insecta</taxon>
        <taxon>Pterygota</taxon>
        <taxon>Neoptera</taxon>
        <taxon>Endopterygota</taxon>
        <taxon>Lepidoptera</taxon>
        <taxon>Glossata</taxon>
        <taxon>Ditrysia</taxon>
        <taxon>Pyraloidea</taxon>
        <taxon>Crambidae</taxon>
        <taxon>Crambinae</taxon>
        <taxon>Diatraea</taxon>
    </lineage>
</organism>
<keyword evidence="2" id="KW-0808">Transferase</keyword>